<dbReference type="Pfam" id="PF02599">
    <property type="entry name" value="CsrA"/>
    <property type="match status" value="1"/>
</dbReference>
<dbReference type="Proteomes" id="UP000242949">
    <property type="component" value="Unassembled WGS sequence"/>
</dbReference>
<keyword evidence="5" id="KW-1005">Bacterial flagellum biogenesis</keyword>
<keyword evidence="7" id="KW-1185">Reference proteome</keyword>
<dbReference type="STRING" id="1612202.SAMN05421734_10799"/>
<organism evidence="6 7">
    <name type="scientific">Pelagirhabdus alkalitolerans</name>
    <dbReference type="NCBI Taxonomy" id="1612202"/>
    <lineage>
        <taxon>Bacteria</taxon>
        <taxon>Bacillati</taxon>
        <taxon>Bacillota</taxon>
        <taxon>Bacilli</taxon>
        <taxon>Bacillales</taxon>
        <taxon>Bacillaceae</taxon>
        <taxon>Pelagirhabdus</taxon>
    </lineage>
</organism>
<dbReference type="GO" id="GO:0006402">
    <property type="term" value="P:mRNA catabolic process"/>
    <property type="evidence" value="ECO:0007669"/>
    <property type="project" value="InterPro"/>
</dbReference>
<comment type="subcellular location">
    <subcellularLocation>
        <location evidence="5">Cytoplasm</location>
    </subcellularLocation>
</comment>
<gene>
    <name evidence="5" type="primary">csrA</name>
    <name evidence="6" type="ORF">SAMN05421734_10799</name>
</gene>
<comment type="function">
    <text evidence="5">A translational regulator that binds mRNA to regulate translation initiation and/or mRNA stability. Usually binds in the 5'-UTR at or near the Shine-Dalgarno sequence preventing ribosome-binding, thus repressing translation. Its main target seems to be the major flagellin gene, while its function is anatagonized by FliW.</text>
</comment>
<dbReference type="SUPFAM" id="SSF117130">
    <property type="entry name" value="CsrA-like"/>
    <property type="match status" value="1"/>
</dbReference>
<dbReference type="HAMAP" id="MF_00167">
    <property type="entry name" value="CsrA"/>
    <property type="match status" value="1"/>
</dbReference>
<dbReference type="GO" id="GO:0048027">
    <property type="term" value="F:mRNA 5'-UTR binding"/>
    <property type="evidence" value="ECO:0007669"/>
    <property type="project" value="UniProtKB-UniRule"/>
</dbReference>
<dbReference type="OrthoDB" id="9809061at2"/>
<dbReference type="RefSeq" id="WP_090796303.1">
    <property type="nucleotide sequence ID" value="NZ_FMYI01000007.1"/>
</dbReference>
<evidence type="ECO:0000256" key="2">
    <source>
        <dbReference type="ARBA" id="ARBA00022491"/>
    </source>
</evidence>
<keyword evidence="2 5" id="KW-0678">Repressor</keyword>
<sequence>MLVLTRKLNEKIQISDDIEIQVLSVDGDQVKLGISAPKDVDIHRHEVYQSILEANNQAAKTINLKNFFKKD</sequence>
<dbReference type="GO" id="GO:0005829">
    <property type="term" value="C:cytosol"/>
    <property type="evidence" value="ECO:0007669"/>
    <property type="project" value="TreeGrafter"/>
</dbReference>
<dbReference type="PANTHER" id="PTHR34984">
    <property type="entry name" value="CARBON STORAGE REGULATOR"/>
    <property type="match status" value="1"/>
</dbReference>
<dbReference type="AlphaFoldDB" id="A0A1G6L5D5"/>
<evidence type="ECO:0000256" key="4">
    <source>
        <dbReference type="ARBA" id="ARBA00022884"/>
    </source>
</evidence>
<comment type="similarity">
    <text evidence="5">Belongs to the CsrA/RsmA family.</text>
</comment>
<dbReference type="FunFam" id="2.60.40.4380:FF:000002">
    <property type="entry name" value="Translational regulator CsrA"/>
    <property type="match status" value="1"/>
</dbReference>
<dbReference type="GO" id="GO:0044781">
    <property type="term" value="P:bacterial-type flagellum organization"/>
    <property type="evidence" value="ECO:0007669"/>
    <property type="project" value="UniProtKB-KW"/>
</dbReference>
<accession>A0A1G6L5D5</accession>
<reference evidence="7" key="1">
    <citation type="submission" date="2016-09" db="EMBL/GenBank/DDBJ databases">
        <authorList>
            <person name="Varghese N."/>
            <person name="Submissions S."/>
        </authorList>
    </citation>
    <scope>NUCLEOTIDE SEQUENCE [LARGE SCALE GENOMIC DNA]</scope>
    <source>
        <strain evidence="7">S5</strain>
    </source>
</reference>
<dbReference type="GO" id="GO:0006109">
    <property type="term" value="P:regulation of carbohydrate metabolic process"/>
    <property type="evidence" value="ECO:0007669"/>
    <property type="project" value="InterPro"/>
</dbReference>
<dbReference type="InterPro" id="IPR003751">
    <property type="entry name" value="CsrA"/>
</dbReference>
<dbReference type="NCBIfam" id="TIGR00202">
    <property type="entry name" value="csrA"/>
    <property type="match status" value="1"/>
</dbReference>
<dbReference type="GO" id="GO:0045947">
    <property type="term" value="P:negative regulation of translational initiation"/>
    <property type="evidence" value="ECO:0007669"/>
    <property type="project" value="UniProtKB-UniRule"/>
</dbReference>
<dbReference type="PANTHER" id="PTHR34984:SF1">
    <property type="entry name" value="CARBON STORAGE REGULATOR"/>
    <property type="match status" value="1"/>
</dbReference>
<protein>
    <recommendedName>
        <fullName evidence="5">Translational regulator CsrA</fullName>
    </recommendedName>
</protein>
<dbReference type="GO" id="GO:1902208">
    <property type="term" value="P:regulation of bacterial-type flagellum assembly"/>
    <property type="evidence" value="ECO:0007669"/>
    <property type="project" value="UniProtKB-UniRule"/>
</dbReference>
<evidence type="ECO:0000256" key="5">
    <source>
        <dbReference type="HAMAP-Rule" id="MF_00167"/>
    </source>
</evidence>
<proteinExistence type="inferred from homology"/>
<dbReference type="NCBIfam" id="NF002469">
    <property type="entry name" value="PRK01712.1"/>
    <property type="match status" value="1"/>
</dbReference>
<name>A0A1G6L5D5_9BACI</name>
<keyword evidence="4 5" id="KW-0694">RNA-binding</keyword>
<comment type="subunit">
    <text evidence="5">Homodimer; the beta-strands of each monomer intercalate to form a hydrophobic core, while the alpha-helices form wings that extend away from the core.</text>
</comment>
<dbReference type="Gene3D" id="2.60.40.4380">
    <property type="entry name" value="Translational regulator CsrA"/>
    <property type="match status" value="1"/>
</dbReference>
<keyword evidence="1 5" id="KW-0963">Cytoplasm</keyword>
<evidence type="ECO:0000256" key="3">
    <source>
        <dbReference type="ARBA" id="ARBA00022845"/>
    </source>
</evidence>
<dbReference type="EMBL" id="FMYI01000007">
    <property type="protein sequence ID" value="SDC38348.1"/>
    <property type="molecule type" value="Genomic_DNA"/>
</dbReference>
<evidence type="ECO:0000256" key="1">
    <source>
        <dbReference type="ARBA" id="ARBA00022490"/>
    </source>
</evidence>
<keyword evidence="3 5" id="KW-0810">Translation regulation</keyword>
<dbReference type="InterPro" id="IPR036107">
    <property type="entry name" value="CsrA_sf"/>
</dbReference>
<evidence type="ECO:0000313" key="7">
    <source>
        <dbReference type="Proteomes" id="UP000242949"/>
    </source>
</evidence>
<evidence type="ECO:0000313" key="6">
    <source>
        <dbReference type="EMBL" id="SDC38348.1"/>
    </source>
</evidence>